<evidence type="ECO:0000313" key="2">
    <source>
        <dbReference type="Proteomes" id="UP000218164"/>
    </source>
</evidence>
<reference evidence="1 2" key="1">
    <citation type="journal article" date="2017" name="BMC Genomics">
        <title>Genomic analysis of methanogenic archaea reveals a shift towards energy conservation.</title>
        <authorList>
            <person name="Gilmore S.P."/>
            <person name="Henske J.K."/>
            <person name="Sexton J.A."/>
            <person name="Solomon K.V."/>
            <person name="Seppala S."/>
            <person name="Yoo J.I."/>
            <person name="Huyett L.M."/>
            <person name="Pressman A."/>
            <person name="Cogan J.Z."/>
            <person name="Kivenson V."/>
            <person name="Peng X."/>
            <person name="Tan Y."/>
            <person name="Valentine D.L."/>
            <person name="O'Malley M.A."/>
        </authorList>
    </citation>
    <scope>NUCLEOTIDE SEQUENCE [LARGE SCALE GENOMIC DNA]</scope>
    <source>
        <strain evidence="1 2">MC-15</strain>
    </source>
</reference>
<gene>
    <name evidence="1" type="ORF">ASJ81_12700</name>
</gene>
<dbReference type="Proteomes" id="UP000218164">
    <property type="component" value="Unassembled WGS sequence"/>
</dbReference>
<protein>
    <submittedName>
        <fullName evidence="1">Uncharacterized protein</fullName>
    </submittedName>
</protein>
<evidence type="ECO:0000313" key="1">
    <source>
        <dbReference type="EMBL" id="PAV10623.1"/>
    </source>
</evidence>
<organism evidence="1 2">
    <name type="scientific">Methanosarcina spelaei</name>
    <dbReference type="NCBI Taxonomy" id="1036679"/>
    <lineage>
        <taxon>Archaea</taxon>
        <taxon>Methanobacteriati</taxon>
        <taxon>Methanobacteriota</taxon>
        <taxon>Stenosarchaea group</taxon>
        <taxon>Methanomicrobia</taxon>
        <taxon>Methanosarcinales</taxon>
        <taxon>Methanosarcinaceae</taxon>
        <taxon>Methanosarcina</taxon>
    </lineage>
</organism>
<dbReference type="RefSeq" id="WP_095646108.1">
    <property type="nucleotide sequence ID" value="NZ_LMVP01000550.1"/>
</dbReference>
<proteinExistence type="predicted"/>
<dbReference type="EMBL" id="LMVP01000550">
    <property type="protein sequence ID" value="PAV10623.1"/>
    <property type="molecule type" value="Genomic_DNA"/>
</dbReference>
<sequence>MVQKAFQKEAFSPFFEEDFLDIVRGHEIWVENCMHNFSPGDPIVRDLCFGHMKSDKAVKIEKMTPTVFGTWGKIMPLRSVSQKDSIWNTY</sequence>
<dbReference type="AlphaFoldDB" id="A0A2A2HN19"/>
<comment type="caution">
    <text evidence="1">The sequence shown here is derived from an EMBL/GenBank/DDBJ whole genome shotgun (WGS) entry which is preliminary data.</text>
</comment>
<name>A0A2A2HN19_9EURY</name>
<dbReference type="OrthoDB" id="134374at2157"/>
<accession>A0A2A2HN19</accession>
<keyword evidence="2" id="KW-1185">Reference proteome</keyword>